<name>A0A0K2SYR6_LEPSM</name>
<feature type="non-terminal residue" evidence="1">
    <location>
        <position position="1"/>
    </location>
</feature>
<proteinExistence type="predicted"/>
<dbReference type="EMBL" id="HACA01001517">
    <property type="protein sequence ID" value="CDW18878.1"/>
    <property type="molecule type" value="Transcribed_RNA"/>
</dbReference>
<organism evidence="1">
    <name type="scientific">Lepeophtheirus salmonis</name>
    <name type="common">Salmon louse</name>
    <name type="synonym">Caligus salmonis</name>
    <dbReference type="NCBI Taxonomy" id="72036"/>
    <lineage>
        <taxon>Eukaryota</taxon>
        <taxon>Metazoa</taxon>
        <taxon>Ecdysozoa</taxon>
        <taxon>Arthropoda</taxon>
        <taxon>Crustacea</taxon>
        <taxon>Multicrustacea</taxon>
        <taxon>Hexanauplia</taxon>
        <taxon>Copepoda</taxon>
        <taxon>Siphonostomatoida</taxon>
        <taxon>Caligidae</taxon>
        <taxon>Lepeophtheirus</taxon>
    </lineage>
</organism>
<reference evidence="1" key="1">
    <citation type="submission" date="2014-05" db="EMBL/GenBank/DDBJ databases">
        <authorList>
            <person name="Chronopoulou M."/>
        </authorList>
    </citation>
    <scope>NUCLEOTIDE SEQUENCE</scope>
    <source>
        <tissue evidence="1">Whole organism</tissue>
    </source>
</reference>
<accession>A0A0K2SYR6</accession>
<evidence type="ECO:0000313" key="1">
    <source>
        <dbReference type="EMBL" id="CDW18878.1"/>
    </source>
</evidence>
<dbReference type="AlphaFoldDB" id="A0A0K2SYR6"/>
<protein>
    <submittedName>
        <fullName evidence="1">Uncharacterized protein</fullName>
    </submittedName>
</protein>
<sequence>LQFLCSYYSLSMYVYIFCNFTLDYCTDLSPQLLHSHKNKTLRIYFILMQVIVRYKEYPMVERSPFR</sequence>